<dbReference type="AlphaFoldDB" id="E4XP78"/>
<gene>
    <name evidence="1" type="ORF">GSOID_T00016840001</name>
</gene>
<name>E4XP78_OIKDI</name>
<organism evidence="1 2">
    <name type="scientific">Oikopleura dioica</name>
    <name type="common">Tunicate</name>
    <dbReference type="NCBI Taxonomy" id="34765"/>
    <lineage>
        <taxon>Eukaryota</taxon>
        <taxon>Metazoa</taxon>
        <taxon>Chordata</taxon>
        <taxon>Tunicata</taxon>
        <taxon>Appendicularia</taxon>
        <taxon>Copelata</taxon>
        <taxon>Oikopleuridae</taxon>
        <taxon>Oikopleura</taxon>
    </lineage>
</organism>
<reference evidence="1 2" key="1">
    <citation type="journal article" date="2010" name="Science">
        <title>Plasticity of animal genome architecture unmasked by rapid evolution of a pelagic tunicate.</title>
        <authorList>
            <person name="Denoeud F."/>
            <person name="Henriet S."/>
            <person name="Mungpakdee S."/>
            <person name="Aury J.M."/>
            <person name="Da Silva C."/>
            <person name="Brinkmann H."/>
            <person name="Mikhaleva J."/>
            <person name="Olsen L.C."/>
            <person name="Jubin C."/>
            <person name="Canestro C."/>
            <person name="Bouquet J.M."/>
            <person name="Danks G."/>
            <person name="Poulain J."/>
            <person name="Campsteijn C."/>
            <person name="Adamski M."/>
            <person name="Cross I."/>
            <person name="Yadetie F."/>
            <person name="Muffato M."/>
            <person name="Louis A."/>
            <person name="Butcher S."/>
            <person name="Tsagkogeorga G."/>
            <person name="Konrad A."/>
            <person name="Singh S."/>
            <person name="Jensen M.F."/>
            <person name="Cong E.H."/>
            <person name="Eikeseth-Otteraa H."/>
            <person name="Noel B."/>
            <person name="Anthouard V."/>
            <person name="Porcel B.M."/>
            <person name="Kachouri-Lafond R."/>
            <person name="Nishino A."/>
            <person name="Ugolini M."/>
            <person name="Chourrout P."/>
            <person name="Nishida H."/>
            <person name="Aasland R."/>
            <person name="Huzurbazar S."/>
            <person name="Westhof E."/>
            <person name="Delsuc F."/>
            <person name="Lehrach H."/>
            <person name="Reinhardt R."/>
            <person name="Weissenbach J."/>
            <person name="Roy S.W."/>
            <person name="Artiguenave F."/>
            <person name="Postlethwait J.H."/>
            <person name="Manak J.R."/>
            <person name="Thompson E.M."/>
            <person name="Jaillon O."/>
            <person name="Du Pasquier L."/>
            <person name="Boudinot P."/>
            <person name="Liberles D.A."/>
            <person name="Volff J.N."/>
            <person name="Philippe H."/>
            <person name="Lenhard B."/>
            <person name="Roest Crollius H."/>
            <person name="Wincker P."/>
            <person name="Chourrout D."/>
        </authorList>
    </citation>
    <scope>NUCLEOTIDE SEQUENCE [LARGE SCALE GENOMIC DNA]</scope>
</reference>
<protein>
    <submittedName>
        <fullName evidence="1">Uncharacterized protein</fullName>
    </submittedName>
</protein>
<sequence length="83" mass="9761">MFFRQILGPLLAAFFKYSEIVKDFHLYKDFKYTRFHFIRCKLCAITFIFRNLTICGAENTAGRHSQFDKANSSCIEPKLLTVE</sequence>
<dbReference type="InParanoid" id="E4XP78"/>
<evidence type="ECO:0000313" key="2">
    <source>
        <dbReference type="Proteomes" id="UP000001307"/>
    </source>
</evidence>
<keyword evidence="2" id="KW-1185">Reference proteome</keyword>
<evidence type="ECO:0000313" key="1">
    <source>
        <dbReference type="EMBL" id="CBY11666.1"/>
    </source>
</evidence>
<dbReference type="Proteomes" id="UP000001307">
    <property type="component" value="Unassembled WGS sequence"/>
</dbReference>
<dbReference type="EMBL" id="FN653089">
    <property type="protein sequence ID" value="CBY11666.1"/>
    <property type="molecule type" value="Genomic_DNA"/>
</dbReference>
<accession>E4XP78</accession>
<proteinExistence type="predicted"/>